<dbReference type="PROSITE" id="PS50004">
    <property type="entry name" value="C2"/>
    <property type="match status" value="1"/>
</dbReference>
<dbReference type="GO" id="GO:0031340">
    <property type="term" value="P:positive regulation of vesicle fusion"/>
    <property type="evidence" value="ECO:0007669"/>
    <property type="project" value="UniProtKB-ARBA"/>
</dbReference>
<feature type="domain" description="C2" evidence="2">
    <location>
        <begin position="1"/>
        <end position="109"/>
    </location>
</feature>
<dbReference type="InterPro" id="IPR000008">
    <property type="entry name" value="C2_dom"/>
</dbReference>
<accession>A0A6J1XGB8</accession>
<dbReference type="InterPro" id="IPR057815">
    <property type="entry name" value="C2CD5_C"/>
</dbReference>
<dbReference type="GO" id="GO:0072659">
    <property type="term" value="P:protein localization to plasma membrane"/>
    <property type="evidence" value="ECO:0007669"/>
    <property type="project" value="TreeGrafter"/>
</dbReference>
<dbReference type="Pfam" id="PF23028">
    <property type="entry name" value="YbjQ_3"/>
    <property type="match status" value="1"/>
</dbReference>
<dbReference type="InterPro" id="IPR056431">
    <property type="entry name" value="C2CD5_YbjQ-rel_dom"/>
</dbReference>
<protein>
    <submittedName>
        <fullName evidence="4">C2 domain-containing protein 5 isoform X16</fullName>
    </submittedName>
</protein>
<keyword evidence="3" id="KW-1185">Reference proteome</keyword>
<dbReference type="GO" id="GO:0090314">
    <property type="term" value="P:positive regulation of protein targeting to membrane"/>
    <property type="evidence" value="ECO:0007669"/>
    <property type="project" value="TreeGrafter"/>
</dbReference>
<reference evidence="4" key="1">
    <citation type="submission" date="2025-08" db="UniProtKB">
        <authorList>
            <consortium name="RefSeq"/>
        </authorList>
    </citation>
    <scope>IDENTIFICATION</scope>
    <source>
        <tissue evidence="4">Blood</tissue>
    </source>
</reference>
<sequence>MPGKLKVKIVAGRHLPVMDRASDLTDAFVEVKFGNTTFKTDVYLKSLNPQWNSEWFKFEVDDEDLQDEPLQITVLDHDTYSANDAIGKVYIDIDPLLYSEAATVISGWFPIYDTIHGIRGEINVVVKVDLFNDLNRFRQSSCGVKFFCTTSIPKCYRAVIIHGFVEELVVNEDPEYQWIDRIRTPRASNEARQRLISLMSGELQRKIGLKVLEMRGNAVVGYLQCFDLEGESGLVVRAIGTACTLDKLSSPAAFLPACNSPSKEMKESPLVHPPSHGCRSTHNSPIHTATGSRLTQNFSVSVPTLIYTGMGSGSAGKEGGPFKALLRQQTQSALEQREFPFFTLTAFPPGFLVHVGGVVSARSVKLLDRIHNPDEPETRDAWWAEIRQEIKSHAKALGCHAVVGYSESTSICEEVCILSASGTAAVLNPRFLQDGTVEGCLEQRLEENLPVGCGFCHIPYDELNMPFPAHLTYCYNCRKQKVPDVLFTTVDLPTDATVIGKGCLIQARLCRLKKKAQAEANATAISNLLPFMEYEVHTQLMNKLKLKGMNALFGLRIQITVGENMLMGLASATGVYLAALPTPGGIQIAGKTPNDGSYEQHISHMQKKINDTIAKNKELYEINPPEISEEIIGSPIPEPRQRSRLLRSQSESSDEVTELDLSHGKKDAFVLEIDDTDAMEDVHSLLTDVPPPSGFYSCNTEIMPGINNWTSEIQMFTSVRVIRLSSLNLTNQALNKNFNDLCENLLKSLYFKLRSMIPCCLCHVNFTVSLPEDELIQVTVTAVAITFDKNQALQTTKTHVEKSLQRASTDNEELLQFPLELCSDSLPSHPFPPAKEHLESASSNSGIPAAQRATSVDYSSFADRCSSWIELIKLKAQTIRRGSIKTTVTVEKASPMGEGNFRNRSAPPCANSTVGVVKMTPLSFIPGAKITKYLGIINMFFIRETTSLREEGGVSGFLHAFIAEVFAMVRAHVAALGGNAVVSYIMKQCVFMENPNKNQAQCLINVSGDAVVFVRESELEVVSTQQPTANCQPSCTGGEVTT</sequence>
<dbReference type="GO" id="GO:0030659">
    <property type="term" value="C:cytoplasmic vesicle membrane"/>
    <property type="evidence" value="ECO:0007669"/>
    <property type="project" value="UniProtKB-SubCell"/>
</dbReference>
<dbReference type="SUPFAM" id="SSF49562">
    <property type="entry name" value="C2 domain (Calcium/lipid-binding domain, CaLB)"/>
    <property type="match status" value="1"/>
</dbReference>
<dbReference type="Pfam" id="PF23025">
    <property type="entry name" value="YbjQ_2"/>
    <property type="match status" value="3"/>
</dbReference>
<dbReference type="AlphaFoldDB" id="A0A6J1XGB8"/>
<dbReference type="InterPro" id="IPR038983">
    <property type="entry name" value="C2CD5"/>
</dbReference>
<evidence type="ECO:0000313" key="4">
    <source>
        <dbReference type="RefSeq" id="XP_026891530.2"/>
    </source>
</evidence>
<dbReference type="GO" id="GO:0005544">
    <property type="term" value="F:calcium-dependent phospholipid binding"/>
    <property type="evidence" value="ECO:0007669"/>
    <property type="project" value="InterPro"/>
</dbReference>
<gene>
    <name evidence="4" type="primary">C2CD5</name>
</gene>
<dbReference type="CDD" id="cd08688">
    <property type="entry name" value="C2_KIAA0528-like"/>
    <property type="match status" value="1"/>
</dbReference>
<organism evidence="3 4">
    <name type="scientific">Acinonyx jubatus</name>
    <name type="common">Cheetah</name>
    <dbReference type="NCBI Taxonomy" id="32536"/>
    <lineage>
        <taxon>Eukaryota</taxon>
        <taxon>Metazoa</taxon>
        <taxon>Chordata</taxon>
        <taxon>Craniata</taxon>
        <taxon>Vertebrata</taxon>
        <taxon>Euteleostomi</taxon>
        <taxon>Mammalia</taxon>
        <taxon>Eutheria</taxon>
        <taxon>Laurasiatheria</taxon>
        <taxon>Carnivora</taxon>
        <taxon>Feliformia</taxon>
        <taxon>Felidae</taxon>
        <taxon>Felinae</taxon>
        <taxon>Acinonyx</taxon>
    </lineage>
</organism>
<dbReference type="GO" id="GO:0005509">
    <property type="term" value="F:calcium ion binding"/>
    <property type="evidence" value="ECO:0007669"/>
    <property type="project" value="UniProtKB-ARBA"/>
</dbReference>
<dbReference type="GeneID" id="106967967"/>
<evidence type="ECO:0000259" key="2">
    <source>
        <dbReference type="PROSITE" id="PS50004"/>
    </source>
</evidence>
<dbReference type="Pfam" id="PF23128">
    <property type="entry name" value="YbjQ_4"/>
    <property type="match status" value="1"/>
</dbReference>
<dbReference type="Gene3D" id="2.60.40.150">
    <property type="entry name" value="C2 domain"/>
    <property type="match status" value="1"/>
</dbReference>
<dbReference type="RefSeq" id="XP_026891530.2">
    <property type="nucleotide sequence ID" value="XM_027035729.2"/>
</dbReference>
<dbReference type="Proteomes" id="UP001652583">
    <property type="component" value="Chromosome B4"/>
</dbReference>
<dbReference type="InterPro" id="IPR037785">
    <property type="entry name" value="C2_C2CD5"/>
</dbReference>
<feature type="region of interest" description="Disordered" evidence="1">
    <location>
        <begin position="630"/>
        <end position="660"/>
    </location>
</feature>
<dbReference type="InterPro" id="IPR056430">
    <property type="entry name" value="C2CD5_YbjQ-like_dom"/>
</dbReference>
<dbReference type="GO" id="GO:0005938">
    <property type="term" value="C:cell cortex"/>
    <property type="evidence" value="ECO:0007669"/>
    <property type="project" value="UniProtKB-SubCell"/>
</dbReference>
<dbReference type="GO" id="GO:0008286">
    <property type="term" value="P:insulin receptor signaling pathway"/>
    <property type="evidence" value="ECO:0007669"/>
    <property type="project" value="UniProtKB-ARBA"/>
</dbReference>
<dbReference type="GO" id="GO:0001726">
    <property type="term" value="C:ruffle"/>
    <property type="evidence" value="ECO:0007669"/>
    <property type="project" value="UniProtKB-SubCell"/>
</dbReference>
<dbReference type="InterPro" id="IPR035892">
    <property type="entry name" value="C2_domain_sf"/>
</dbReference>
<evidence type="ECO:0000313" key="3">
    <source>
        <dbReference type="Proteomes" id="UP001652583"/>
    </source>
</evidence>
<dbReference type="GO" id="GO:0065002">
    <property type="term" value="P:intracellular protein transmembrane transport"/>
    <property type="evidence" value="ECO:0007669"/>
    <property type="project" value="TreeGrafter"/>
</dbReference>
<name>A0A6J1XGB8_ACIJB</name>
<proteinExistence type="predicted"/>
<dbReference type="PANTHER" id="PTHR37412:SF2">
    <property type="entry name" value="C2 DOMAIN-CONTAINING PROTEIN 5"/>
    <property type="match status" value="1"/>
</dbReference>
<dbReference type="PANTHER" id="PTHR37412">
    <property type="entry name" value="C2 DOMAIN-CONTAINING PROTEIN 5"/>
    <property type="match status" value="1"/>
</dbReference>
<evidence type="ECO:0000256" key="1">
    <source>
        <dbReference type="SAM" id="MobiDB-lite"/>
    </source>
</evidence>
<dbReference type="GO" id="GO:0005886">
    <property type="term" value="C:plasma membrane"/>
    <property type="evidence" value="ECO:0007669"/>
    <property type="project" value="UniProtKB-SubCell"/>
</dbReference>
<dbReference type="Pfam" id="PF00168">
    <property type="entry name" value="C2"/>
    <property type="match status" value="1"/>
</dbReference>
<dbReference type="SMART" id="SM00239">
    <property type="entry name" value="C2"/>
    <property type="match status" value="1"/>
</dbReference>
<dbReference type="GO" id="GO:0010828">
    <property type="term" value="P:positive regulation of D-glucose transmembrane transport"/>
    <property type="evidence" value="ECO:0007669"/>
    <property type="project" value="TreeGrafter"/>
</dbReference>